<reference evidence="4" key="1">
    <citation type="submission" date="2016-10" db="EMBL/GenBank/DDBJ databases">
        <authorList>
            <person name="Varghese N."/>
            <person name="Submissions S."/>
        </authorList>
    </citation>
    <scope>NUCLEOTIDE SEQUENCE [LARGE SCALE GENOMIC DNA]</scope>
    <source>
        <strain evidence="4">CGMCC 1.12397</strain>
    </source>
</reference>
<dbReference type="OrthoDB" id="213488at2157"/>
<reference evidence="3" key="2">
    <citation type="submission" date="2016-10" db="EMBL/GenBank/DDBJ databases">
        <authorList>
            <person name="de Groot N.N."/>
        </authorList>
    </citation>
    <scope>NUCLEOTIDE SEQUENCE [LARGE SCALE GENOMIC DNA]</scope>
    <source>
        <strain evidence="3">CGMCC 1.12397</strain>
    </source>
</reference>
<dbReference type="InterPro" id="IPR006016">
    <property type="entry name" value="UspA"/>
</dbReference>
<organism evidence="3 4">
    <name type="scientific">Halopelagius longus</name>
    <dbReference type="NCBI Taxonomy" id="1236180"/>
    <lineage>
        <taxon>Archaea</taxon>
        <taxon>Methanobacteriati</taxon>
        <taxon>Methanobacteriota</taxon>
        <taxon>Stenosarchaea group</taxon>
        <taxon>Halobacteria</taxon>
        <taxon>Halobacteriales</taxon>
        <taxon>Haloferacaceae</taxon>
    </lineage>
</organism>
<evidence type="ECO:0000313" key="3">
    <source>
        <dbReference type="EMBL" id="SDQ04878.1"/>
    </source>
</evidence>
<name>A0A1H0XPK0_9EURY</name>
<reference evidence="2 5" key="3">
    <citation type="submission" date="2018-07" db="EMBL/GenBank/DDBJ databases">
        <title>Genome sequence of extremly halophilic archaeon Halopelagius longus strain BC12-B1.</title>
        <authorList>
            <person name="Zhang X."/>
        </authorList>
    </citation>
    <scope>NUCLEOTIDE SEQUENCE [LARGE SCALE GENOMIC DNA]</scope>
    <source>
        <strain evidence="2 5">BC12-B1</strain>
    </source>
</reference>
<proteinExistence type="predicted"/>
<gene>
    <name evidence="2" type="ORF">DWB78_09865</name>
    <name evidence="3" type="ORF">SAMN05216278_0078</name>
</gene>
<dbReference type="AlphaFoldDB" id="A0A1H0XPK0"/>
<feature type="domain" description="UspA" evidence="1">
    <location>
        <begin position="2"/>
        <end position="122"/>
    </location>
</feature>
<dbReference type="Proteomes" id="UP000199289">
    <property type="component" value="Unassembled WGS sequence"/>
</dbReference>
<evidence type="ECO:0000259" key="1">
    <source>
        <dbReference type="Pfam" id="PF00582"/>
    </source>
</evidence>
<dbReference type="EMBL" id="FNKQ01000001">
    <property type="protein sequence ID" value="SDQ04878.1"/>
    <property type="molecule type" value="Genomic_DNA"/>
</dbReference>
<dbReference type="EMBL" id="QQST01000001">
    <property type="protein sequence ID" value="RDI72002.1"/>
    <property type="molecule type" value="Genomic_DNA"/>
</dbReference>
<dbReference type="Gene3D" id="3.40.50.620">
    <property type="entry name" value="HUPs"/>
    <property type="match status" value="1"/>
</dbReference>
<dbReference type="RefSeq" id="WP_092531391.1">
    <property type="nucleotide sequence ID" value="NZ_FNKQ01000001.1"/>
</dbReference>
<accession>A0A1H0XPK0</accession>
<dbReference type="SUPFAM" id="SSF52402">
    <property type="entry name" value="Adenine nucleotide alpha hydrolases-like"/>
    <property type="match status" value="1"/>
</dbReference>
<dbReference type="Pfam" id="PF00582">
    <property type="entry name" value="Usp"/>
    <property type="match status" value="1"/>
</dbReference>
<dbReference type="InterPro" id="IPR014729">
    <property type="entry name" value="Rossmann-like_a/b/a_fold"/>
</dbReference>
<dbReference type="Proteomes" id="UP000255421">
    <property type="component" value="Unassembled WGS sequence"/>
</dbReference>
<evidence type="ECO:0000313" key="4">
    <source>
        <dbReference type="Proteomes" id="UP000199289"/>
    </source>
</evidence>
<evidence type="ECO:0000313" key="2">
    <source>
        <dbReference type="EMBL" id="RDI72002.1"/>
    </source>
</evidence>
<evidence type="ECO:0000313" key="5">
    <source>
        <dbReference type="Proteomes" id="UP000255421"/>
    </source>
</evidence>
<keyword evidence="5" id="KW-1185">Reference proteome</keyword>
<sequence length="122" mass="13044">MKVLLGIGGSDDSVRALEQTVSRTAVAGDDLTVAIVDNPASDRSKDELEEMARRLLEDEGVDAEIRRVEGDPGSRLVGLAEEEEFEKIVLGGGKRSPMGKINIGGIAEFVLLNSHVTVSLVR</sequence>
<dbReference type="CDD" id="cd00293">
    <property type="entry name" value="USP-like"/>
    <property type="match status" value="1"/>
</dbReference>
<protein>
    <submittedName>
        <fullName evidence="2 3">Universal stress protein</fullName>
    </submittedName>
</protein>